<gene>
    <name evidence="1" type="ORF">SAMN05421837_102306</name>
</gene>
<accession>A0A1H5QC89</accession>
<organism evidence="1 2">
    <name type="scientific">Amycolatopsis pretoriensis</name>
    <dbReference type="NCBI Taxonomy" id="218821"/>
    <lineage>
        <taxon>Bacteria</taxon>
        <taxon>Bacillati</taxon>
        <taxon>Actinomycetota</taxon>
        <taxon>Actinomycetes</taxon>
        <taxon>Pseudonocardiales</taxon>
        <taxon>Pseudonocardiaceae</taxon>
        <taxon>Amycolatopsis</taxon>
    </lineage>
</organism>
<keyword evidence="2" id="KW-1185">Reference proteome</keyword>
<dbReference type="EMBL" id="FNUJ01000002">
    <property type="protein sequence ID" value="SEF23619.1"/>
    <property type="molecule type" value="Genomic_DNA"/>
</dbReference>
<evidence type="ECO:0000313" key="2">
    <source>
        <dbReference type="Proteomes" id="UP000198878"/>
    </source>
</evidence>
<dbReference type="Proteomes" id="UP000198878">
    <property type="component" value="Unassembled WGS sequence"/>
</dbReference>
<evidence type="ECO:0000313" key="1">
    <source>
        <dbReference type="EMBL" id="SEF23619.1"/>
    </source>
</evidence>
<dbReference type="AlphaFoldDB" id="A0A1H5QC89"/>
<dbReference type="RefSeq" id="WP_244180101.1">
    <property type="nucleotide sequence ID" value="NZ_FNUJ01000002.1"/>
</dbReference>
<protein>
    <submittedName>
        <fullName evidence="1">Uncharacterized protein</fullName>
    </submittedName>
</protein>
<name>A0A1H5QC89_9PSEU</name>
<proteinExistence type="predicted"/>
<reference evidence="2" key="1">
    <citation type="submission" date="2016-10" db="EMBL/GenBank/DDBJ databases">
        <authorList>
            <person name="Varghese N."/>
            <person name="Submissions S."/>
        </authorList>
    </citation>
    <scope>NUCLEOTIDE SEQUENCE [LARGE SCALE GENOMIC DNA]</scope>
    <source>
        <strain evidence="2">DSM 44654</strain>
    </source>
</reference>
<sequence>MFFPSDVGYLRAKVAHEQLITESGLPFSIVHATQLFEFVETKLADWPARS</sequence>
<dbReference type="STRING" id="218821.SAMN05421837_102306"/>